<name>A0A242MYY7_CABSO</name>
<dbReference type="Proteomes" id="UP000195221">
    <property type="component" value="Unassembled WGS sequence"/>
</dbReference>
<evidence type="ECO:0000313" key="2">
    <source>
        <dbReference type="EMBL" id="OTP76641.1"/>
    </source>
</evidence>
<reference evidence="1 3" key="1">
    <citation type="submission" date="2017-03" db="EMBL/GenBank/DDBJ databases">
        <title>Genome analysis of strain PAMC 26510.</title>
        <authorList>
            <person name="Oh H.-M."/>
            <person name="Yang J.-A."/>
        </authorList>
    </citation>
    <scope>NUCLEOTIDE SEQUENCE [LARGE SCALE GENOMIC DNA]</scope>
    <source>
        <strain evidence="1 3">PAMC 26510</strain>
    </source>
</reference>
<dbReference type="Proteomes" id="UP000194546">
    <property type="component" value="Unassembled WGS sequence"/>
</dbReference>
<dbReference type="EMBL" id="NBTY01000078">
    <property type="protein sequence ID" value="OTP74992.1"/>
    <property type="molecule type" value="Genomic_DNA"/>
</dbReference>
<reference evidence="2 4" key="2">
    <citation type="submission" date="2017-03" db="EMBL/GenBank/DDBJ databases">
        <title>Genome analysis of strain PAMC 26577.</title>
        <authorList>
            <person name="Oh H.-M."/>
            <person name="Yang J.-A."/>
        </authorList>
    </citation>
    <scope>NUCLEOTIDE SEQUENCE [LARGE SCALE GENOMIC DNA]</scope>
    <source>
        <strain evidence="2 4">PAMC 26577</strain>
    </source>
</reference>
<gene>
    <name evidence="1" type="ORF">PAMC26510_15620</name>
    <name evidence="2" type="ORF">PAMC26577_10320</name>
</gene>
<protein>
    <submittedName>
        <fullName evidence="2">Uncharacterized protein</fullName>
    </submittedName>
</protein>
<dbReference type="RefSeq" id="WP_062000579.1">
    <property type="nucleotide sequence ID" value="NZ_MSRG01000007.1"/>
</dbReference>
<evidence type="ECO:0000313" key="1">
    <source>
        <dbReference type="EMBL" id="OTP74992.1"/>
    </source>
</evidence>
<dbReference type="EMBL" id="NBTZ01000034">
    <property type="protein sequence ID" value="OTP76641.1"/>
    <property type="molecule type" value="Genomic_DNA"/>
</dbReference>
<proteinExistence type="predicted"/>
<evidence type="ECO:0000313" key="3">
    <source>
        <dbReference type="Proteomes" id="UP000194546"/>
    </source>
</evidence>
<comment type="caution">
    <text evidence="2">The sequence shown here is derived from an EMBL/GenBank/DDBJ whole genome shotgun (WGS) entry which is preliminary data.</text>
</comment>
<sequence length="91" mass="9956">MASTISASTKFRSVLAEGEIDHLEKMLRLSRTQGPVPHLNGAYWTARLTFVQEHFDLVAEQAKRVKALLCVSATNDALESKVGGGTRSWVA</sequence>
<evidence type="ECO:0000313" key="4">
    <source>
        <dbReference type="Proteomes" id="UP000195221"/>
    </source>
</evidence>
<dbReference type="AlphaFoldDB" id="A0A242MYY7"/>
<accession>A0A242MYY7</accession>
<organism evidence="2 4">
    <name type="scientific">Caballeronia sordidicola</name>
    <name type="common">Burkholderia sordidicola</name>
    <dbReference type="NCBI Taxonomy" id="196367"/>
    <lineage>
        <taxon>Bacteria</taxon>
        <taxon>Pseudomonadati</taxon>
        <taxon>Pseudomonadota</taxon>
        <taxon>Betaproteobacteria</taxon>
        <taxon>Burkholderiales</taxon>
        <taxon>Burkholderiaceae</taxon>
        <taxon>Caballeronia</taxon>
    </lineage>
</organism>